<organism evidence="2 3">
    <name type="scientific">Panicum miliaceum</name>
    <name type="common">Proso millet</name>
    <name type="synonym">Broomcorn millet</name>
    <dbReference type="NCBI Taxonomy" id="4540"/>
    <lineage>
        <taxon>Eukaryota</taxon>
        <taxon>Viridiplantae</taxon>
        <taxon>Streptophyta</taxon>
        <taxon>Embryophyta</taxon>
        <taxon>Tracheophyta</taxon>
        <taxon>Spermatophyta</taxon>
        <taxon>Magnoliopsida</taxon>
        <taxon>Liliopsida</taxon>
        <taxon>Poales</taxon>
        <taxon>Poaceae</taxon>
        <taxon>PACMAD clade</taxon>
        <taxon>Panicoideae</taxon>
        <taxon>Panicodae</taxon>
        <taxon>Paniceae</taxon>
        <taxon>Panicinae</taxon>
        <taxon>Panicum</taxon>
        <taxon>Panicum sect. Panicum</taxon>
    </lineage>
</organism>
<evidence type="ECO:0000313" key="2">
    <source>
        <dbReference type="EMBL" id="RLN43088.1"/>
    </source>
</evidence>
<reference evidence="3" key="1">
    <citation type="journal article" date="2019" name="Nat. Commun.">
        <title>The genome of broomcorn millet.</title>
        <authorList>
            <person name="Zou C."/>
            <person name="Miki D."/>
            <person name="Li D."/>
            <person name="Tang Q."/>
            <person name="Xiao L."/>
            <person name="Rajput S."/>
            <person name="Deng P."/>
            <person name="Jia W."/>
            <person name="Huang R."/>
            <person name="Zhang M."/>
            <person name="Sun Y."/>
            <person name="Hu J."/>
            <person name="Fu X."/>
            <person name="Schnable P.S."/>
            <person name="Li F."/>
            <person name="Zhang H."/>
            <person name="Feng B."/>
            <person name="Zhu X."/>
            <person name="Liu R."/>
            <person name="Schnable J.C."/>
            <person name="Zhu J.-K."/>
            <person name="Zhang H."/>
        </authorList>
    </citation>
    <scope>NUCLEOTIDE SEQUENCE [LARGE SCALE GENOMIC DNA]</scope>
</reference>
<proteinExistence type="predicted"/>
<name>A0A3L6TVR1_PANMI</name>
<dbReference type="Proteomes" id="UP000275267">
    <property type="component" value="Unassembled WGS sequence"/>
</dbReference>
<gene>
    <name evidence="2" type="ORF">C2845_PM01G18960</name>
</gene>
<dbReference type="PANTHER" id="PTHR35546:SF130">
    <property type="entry name" value="EXPRESSED PROTEIN"/>
    <property type="match status" value="1"/>
</dbReference>
<protein>
    <recommendedName>
        <fullName evidence="1">F-box domain-containing protein</fullName>
    </recommendedName>
</protein>
<dbReference type="InterPro" id="IPR001810">
    <property type="entry name" value="F-box_dom"/>
</dbReference>
<keyword evidence="3" id="KW-1185">Reference proteome</keyword>
<dbReference type="CDD" id="cd22157">
    <property type="entry name" value="F-box_AtFBW1-like"/>
    <property type="match status" value="1"/>
</dbReference>
<dbReference type="Pfam" id="PF00646">
    <property type="entry name" value="F-box"/>
    <property type="match status" value="1"/>
</dbReference>
<comment type="caution">
    <text evidence="2">The sequence shown here is derived from an EMBL/GenBank/DDBJ whole genome shotgun (WGS) entry which is preliminary data.</text>
</comment>
<dbReference type="AlphaFoldDB" id="A0A3L6TVR1"/>
<dbReference type="SMART" id="SM00256">
    <property type="entry name" value="FBOX"/>
    <property type="match status" value="1"/>
</dbReference>
<evidence type="ECO:0000313" key="3">
    <source>
        <dbReference type="Proteomes" id="UP000275267"/>
    </source>
</evidence>
<dbReference type="EMBL" id="PQIB02000001">
    <property type="protein sequence ID" value="RLN43088.1"/>
    <property type="molecule type" value="Genomic_DNA"/>
</dbReference>
<dbReference type="STRING" id="4540.A0A3L6TVR1"/>
<dbReference type="SUPFAM" id="SSF81383">
    <property type="entry name" value="F-box domain"/>
    <property type="match status" value="1"/>
</dbReference>
<dbReference type="Gene3D" id="1.20.1280.50">
    <property type="match status" value="1"/>
</dbReference>
<accession>A0A3L6TVR1</accession>
<dbReference type="InterPro" id="IPR055290">
    <property type="entry name" value="At3g26010-like"/>
</dbReference>
<sequence>MEQPPEKRNPAASLTDDLLVEILRRVPVRSLCRFKCVSRSWRKLISDPVHRKKLHDRARSVFLNSFMHTLTFSRGIALVDMEGKTWRTIPVPSDRDSSFIDQAQGRLFYLNVDDADAFKLSIWILEDHGTNEWTLKHSVRTNCCFGGRIFDLRGTSQ</sequence>
<dbReference type="InterPro" id="IPR036047">
    <property type="entry name" value="F-box-like_dom_sf"/>
</dbReference>
<evidence type="ECO:0000259" key="1">
    <source>
        <dbReference type="SMART" id="SM00256"/>
    </source>
</evidence>
<dbReference type="OrthoDB" id="605328at2759"/>
<dbReference type="PANTHER" id="PTHR35546">
    <property type="entry name" value="F-BOX PROTEIN INTERACTION DOMAIN PROTEIN-RELATED"/>
    <property type="match status" value="1"/>
</dbReference>
<feature type="domain" description="F-box" evidence="1">
    <location>
        <begin position="14"/>
        <end position="54"/>
    </location>
</feature>